<sequence length="87" mass="10076">MYFMDLSRYSGDSIVNTVVQRFIQRSEFGQKKYGVTLDRKDLKTADWIQHMQEELMDAILYLEKLKTTLASNEASSTQEAASMSEKE</sequence>
<dbReference type="EMBL" id="MN740536">
    <property type="protein sequence ID" value="QHU32122.1"/>
    <property type="molecule type" value="Genomic_DNA"/>
</dbReference>
<proteinExistence type="predicted"/>
<reference evidence="1" key="1">
    <citation type="journal article" date="2020" name="Nature">
        <title>Giant virus diversity and host interactions through global metagenomics.</title>
        <authorList>
            <person name="Schulz F."/>
            <person name="Roux S."/>
            <person name="Paez-Espino D."/>
            <person name="Jungbluth S."/>
            <person name="Walsh D.A."/>
            <person name="Denef V.J."/>
            <person name="McMahon K.D."/>
            <person name="Konstantinidis K.T."/>
            <person name="Eloe-Fadrosh E.A."/>
            <person name="Kyrpides N.C."/>
            <person name="Woyke T."/>
        </authorList>
    </citation>
    <scope>NUCLEOTIDE SEQUENCE</scope>
    <source>
        <strain evidence="1">GVMAG-M-3300027963-9</strain>
    </source>
</reference>
<evidence type="ECO:0000313" key="1">
    <source>
        <dbReference type="EMBL" id="QHU32122.1"/>
    </source>
</evidence>
<protein>
    <submittedName>
        <fullName evidence="1">Uncharacterized protein</fullName>
    </submittedName>
</protein>
<organism evidence="1">
    <name type="scientific">viral metagenome</name>
    <dbReference type="NCBI Taxonomy" id="1070528"/>
    <lineage>
        <taxon>unclassified sequences</taxon>
        <taxon>metagenomes</taxon>
        <taxon>organismal metagenomes</taxon>
    </lineage>
</organism>
<dbReference type="AlphaFoldDB" id="A0A6C0LS83"/>
<accession>A0A6C0LS83</accession>
<name>A0A6C0LS83_9ZZZZ</name>